<evidence type="ECO:0000313" key="2">
    <source>
        <dbReference type="EMBL" id="KAJ7189554.1"/>
    </source>
</evidence>
<keyword evidence="3" id="KW-1185">Reference proteome</keyword>
<name>A0AAD6XZ80_9AGAR</name>
<dbReference type="Proteomes" id="UP001219525">
    <property type="component" value="Unassembled WGS sequence"/>
</dbReference>
<sequence>MIITAICTVVFLAGLLLVFYGDLPDQELESVCVSHSLRIKPKPAISRTPGTNAKRIKWKSRVYRNYHLSPEVKDPCLGVRNVPKTIASVNVMRALARAYDIPLPPSGEKCAIYQALSSHPLWGTQPKRRFLRIPEADDAPLTHHELAYCPHISERIAALLQCTSESADVELLYSEDQMAYAKGGPTGVGIGRLHTTYDAYLDRSASAIPARPLNERACRLLHSTNMRGPVLVTKTTFIKSHATYAQRADILCFERVDEHELGSGQFKQLREEWIRYGSRVDPTVGRKQMYNL</sequence>
<organism evidence="2 3">
    <name type="scientific">Mycena pura</name>
    <dbReference type="NCBI Taxonomy" id="153505"/>
    <lineage>
        <taxon>Eukaryota</taxon>
        <taxon>Fungi</taxon>
        <taxon>Dikarya</taxon>
        <taxon>Basidiomycota</taxon>
        <taxon>Agaricomycotina</taxon>
        <taxon>Agaricomycetes</taxon>
        <taxon>Agaricomycetidae</taxon>
        <taxon>Agaricales</taxon>
        <taxon>Marasmiineae</taxon>
        <taxon>Mycenaceae</taxon>
        <taxon>Mycena</taxon>
    </lineage>
</organism>
<keyword evidence="1" id="KW-0732">Signal</keyword>
<comment type="caution">
    <text evidence="2">The sequence shown here is derived from an EMBL/GenBank/DDBJ whole genome shotgun (WGS) entry which is preliminary data.</text>
</comment>
<feature type="signal peptide" evidence="1">
    <location>
        <begin position="1"/>
        <end position="21"/>
    </location>
</feature>
<proteinExistence type="predicted"/>
<protein>
    <submittedName>
        <fullName evidence="2">Uncharacterized protein</fullName>
    </submittedName>
</protein>
<accession>A0AAD6XZ80</accession>
<gene>
    <name evidence="2" type="ORF">GGX14DRAFT_609004</name>
</gene>
<dbReference type="AlphaFoldDB" id="A0AAD6XZ80"/>
<reference evidence="2" key="1">
    <citation type="submission" date="2023-03" db="EMBL/GenBank/DDBJ databases">
        <title>Massive genome expansion in bonnet fungi (Mycena s.s.) driven by repeated elements and novel gene families across ecological guilds.</title>
        <authorList>
            <consortium name="Lawrence Berkeley National Laboratory"/>
            <person name="Harder C.B."/>
            <person name="Miyauchi S."/>
            <person name="Viragh M."/>
            <person name="Kuo A."/>
            <person name="Thoen E."/>
            <person name="Andreopoulos B."/>
            <person name="Lu D."/>
            <person name="Skrede I."/>
            <person name="Drula E."/>
            <person name="Henrissat B."/>
            <person name="Morin E."/>
            <person name="Kohler A."/>
            <person name="Barry K."/>
            <person name="LaButti K."/>
            <person name="Morin E."/>
            <person name="Salamov A."/>
            <person name="Lipzen A."/>
            <person name="Mereny Z."/>
            <person name="Hegedus B."/>
            <person name="Baldrian P."/>
            <person name="Stursova M."/>
            <person name="Weitz H."/>
            <person name="Taylor A."/>
            <person name="Grigoriev I.V."/>
            <person name="Nagy L.G."/>
            <person name="Martin F."/>
            <person name="Kauserud H."/>
        </authorList>
    </citation>
    <scope>NUCLEOTIDE SEQUENCE</scope>
    <source>
        <strain evidence="2">9144</strain>
    </source>
</reference>
<feature type="chain" id="PRO_5042238189" evidence="1">
    <location>
        <begin position="22"/>
        <end position="292"/>
    </location>
</feature>
<evidence type="ECO:0000313" key="3">
    <source>
        <dbReference type="Proteomes" id="UP001219525"/>
    </source>
</evidence>
<dbReference type="EMBL" id="JARJCW010000173">
    <property type="protein sequence ID" value="KAJ7189554.1"/>
    <property type="molecule type" value="Genomic_DNA"/>
</dbReference>
<evidence type="ECO:0000256" key="1">
    <source>
        <dbReference type="SAM" id="SignalP"/>
    </source>
</evidence>